<reference evidence="1 2" key="1">
    <citation type="submission" date="2019-03" db="EMBL/GenBank/DDBJ databases">
        <title>Genomic Encyclopedia of Type Strains, Phase IV (KMG-V): Genome sequencing to study the core and pangenomes of soil and plant-associated prokaryotes.</title>
        <authorList>
            <person name="Whitman W."/>
        </authorList>
    </citation>
    <scope>NUCLEOTIDE SEQUENCE [LARGE SCALE GENOMIC DNA]</scope>
    <source>
        <strain evidence="1 2">IE4868</strain>
    </source>
</reference>
<evidence type="ECO:0000313" key="2">
    <source>
        <dbReference type="Proteomes" id="UP000295507"/>
    </source>
</evidence>
<protein>
    <submittedName>
        <fullName evidence="1">Uncharacterized protein</fullName>
    </submittedName>
</protein>
<proteinExistence type="predicted"/>
<dbReference type="Proteomes" id="UP000295507">
    <property type="component" value="Unassembled WGS sequence"/>
</dbReference>
<dbReference type="AlphaFoldDB" id="A0A4R3RES6"/>
<sequence>MKLQLRNLQRKDEIEVRFATHDGYLWHRAVVMHIDADFIHARYASGHPVKIDRRDDEMYRLPKGKVYG</sequence>
<gene>
    <name evidence="1" type="ORF">EV129_11321</name>
</gene>
<dbReference type="EMBL" id="SMBK01000013">
    <property type="protein sequence ID" value="TCU34038.1"/>
    <property type="molecule type" value="Genomic_DNA"/>
</dbReference>
<evidence type="ECO:0000313" key="1">
    <source>
        <dbReference type="EMBL" id="TCU34038.1"/>
    </source>
</evidence>
<dbReference type="RefSeq" id="WP_132552815.1">
    <property type="nucleotide sequence ID" value="NZ_SMBK01000013.1"/>
</dbReference>
<accession>A0A4R3RES6</accession>
<organism evidence="1 2">
    <name type="scientific">Rhizobium azibense</name>
    <dbReference type="NCBI Taxonomy" id="1136135"/>
    <lineage>
        <taxon>Bacteria</taxon>
        <taxon>Pseudomonadati</taxon>
        <taxon>Pseudomonadota</taxon>
        <taxon>Alphaproteobacteria</taxon>
        <taxon>Hyphomicrobiales</taxon>
        <taxon>Rhizobiaceae</taxon>
        <taxon>Rhizobium/Agrobacterium group</taxon>
        <taxon>Rhizobium</taxon>
    </lineage>
</organism>
<name>A0A4R3RES6_9HYPH</name>
<comment type="caution">
    <text evidence="1">The sequence shown here is derived from an EMBL/GenBank/DDBJ whole genome shotgun (WGS) entry which is preliminary data.</text>
</comment>